<dbReference type="EMBL" id="PYGF01000016">
    <property type="protein sequence ID" value="PSK99811.1"/>
    <property type="molecule type" value="Genomic_DNA"/>
</dbReference>
<accession>A0A2P8DRH3</accession>
<name>A0A2P8DRH3_9BACT</name>
<evidence type="ECO:0000313" key="3">
    <source>
        <dbReference type="Proteomes" id="UP000240708"/>
    </source>
</evidence>
<evidence type="ECO:0008006" key="4">
    <source>
        <dbReference type="Google" id="ProtNLM"/>
    </source>
</evidence>
<proteinExistence type="predicted"/>
<feature type="signal peptide" evidence="1">
    <location>
        <begin position="1"/>
        <end position="21"/>
    </location>
</feature>
<reference evidence="2 3" key="1">
    <citation type="submission" date="2018-03" db="EMBL/GenBank/DDBJ databases">
        <title>Genomic Encyclopedia of Archaeal and Bacterial Type Strains, Phase II (KMG-II): from individual species to whole genera.</title>
        <authorList>
            <person name="Goeker M."/>
        </authorList>
    </citation>
    <scope>NUCLEOTIDE SEQUENCE [LARGE SCALE GENOMIC DNA]</scope>
    <source>
        <strain evidence="2 3">DSM 28057</strain>
    </source>
</reference>
<feature type="chain" id="PRO_5015113686" description="Outer membrane protein with beta-barrel domain" evidence="1">
    <location>
        <begin position="22"/>
        <end position="132"/>
    </location>
</feature>
<organism evidence="2 3">
    <name type="scientific">Cecembia rubra</name>
    <dbReference type="NCBI Taxonomy" id="1485585"/>
    <lineage>
        <taxon>Bacteria</taxon>
        <taxon>Pseudomonadati</taxon>
        <taxon>Bacteroidota</taxon>
        <taxon>Cytophagia</taxon>
        <taxon>Cytophagales</taxon>
        <taxon>Cyclobacteriaceae</taxon>
        <taxon>Cecembia</taxon>
    </lineage>
</organism>
<evidence type="ECO:0000313" key="2">
    <source>
        <dbReference type="EMBL" id="PSK99811.1"/>
    </source>
</evidence>
<keyword evidence="3" id="KW-1185">Reference proteome</keyword>
<dbReference type="OrthoDB" id="839040at2"/>
<keyword evidence="1" id="KW-0732">Signal</keyword>
<evidence type="ECO:0000256" key="1">
    <source>
        <dbReference type="SAM" id="SignalP"/>
    </source>
</evidence>
<sequence length="132" mass="15038">MNLKKTVILVVAFFISTLTYAQEQEKKEKENPKWDIGMEGMLGFAAGNDFYAFNVGGPSLMLRLNDDWKIGVGALPSFYIKEGKTGAKLGVSPRIDYKHFVLIAPFFHFDNPDKWVWSIGLGYKFHKKNKTK</sequence>
<dbReference type="RefSeq" id="WP_106568845.1">
    <property type="nucleotide sequence ID" value="NZ_PYGF01000016.1"/>
</dbReference>
<comment type="caution">
    <text evidence="2">The sequence shown here is derived from an EMBL/GenBank/DDBJ whole genome shotgun (WGS) entry which is preliminary data.</text>
</comment>
<dbReference type="Proteomes" id="UP000240708">
    <property type="component" value="Unassembled WGS sequence"/>
</dbReference>
<gene>
    <name evidence="2" type="ORF">CLV48_1161</name>
</gene>
<dbReference type="AlphaFoldDB" id="A0A2P8DRH3"/>
<protein>
    <recommendedName>
        <fullName evidence="4">Outer membrane protein with beta-barrel domain</fullName>
    </recommendedName>
</protein>